<sequence>MNRALLRSQLEKHEGLRLKPYLDTVGKLTVGYGRNLDDVGITRDEADFMLDNDIEAVERQLETVSEYRALDPVRQTVIANMCFNLGFRGLIGFKRMWAAIGQGNYKRAASEMLNSKWARQVGTRATELADVMRTGKVKAQEHSE</sequence>
<comment type="catalytic activity">
    <reaction evidence="3">
        <text>Hydrolysis of (1-&gt;4)-beta-linkages between N-acetylmuramic acid and N-acetyl-D-glucosamine residues in a peptidoglycan and between N-acetyl-D-glucosamine residues in chitodextrins.</text>
        <dbReference type="EC" id="3.2.1.17"/>
    </reaction>
</comment>
<dbReference type="EC" id="3.2.1.17" evidence="3"/>
<keyword evidence="3" id="KW-0326">Glycosidase</keyword>
<dbReference type="InterPro" id="IPR023346">
    <property type="entry name" value="Lysozyme-like_dom_sf"/>
</dbReference>
<reference evidence="5" key="1">
    <citation type="journal article" date="2019" name="Int. J. Syst. Evol. Microbiol.">
        <title>The Global Catalogue of Microorganisms (GCM) 10K type strain sequencing project: providing services to taxonomists for standard genome sequencing and annotation.</title>
        <authorList>
            <consortium name="The Broad Institute Genomics Platform"/>
            <consortium name="The Broad Institute Genome Sequencing Center for Infectious Disease"/>
            <person name="Wu L."/>
            <person name="Ma J."/>
        </authorList>
    </citation>
    <scope>NUCLEOTIDE SEQUENCE [LARGE SCALE GENOMIC DNA]</scope>
    <source>
        <strain evidence="5">CCUG 60559</strain>
    </source>
</reference>
<dbReference type="InterPro" id="IPR052619">
    <property type="entry name" value="Phage_lysozyme-like"/>
</dbReference>
<dbReference type="PANTHER" id="PTHR37406:SF1">
    <property type="entry name" value="T4-TYPE LYSOZYME 1-RELATED"/>
    <property type="match status" value="1"/>
</dbReference>
<evidence type="ECO:0000256" key="3">
    <source>
        <dbReference type="RuleBase" id="RU003788"/>
    </source>
</evidence>
<dbReference type="SUPFAM" id="SSF53955">
    <property type="entry name" value="Lysozyme-like"/>
    <property type="match status" value="1"/>
</dbReference>
<dbReference type="RefSeq" id="WP_100689442.1">
    <property type="nucleotide sequence ID" value="NZ_JBHTBD010000007.1"/>
</dbReference>
<organism evidence="4 5">
    <name type="scientific">Marinobacter aromaticivorans</name>
    <dbReference type="NCBI Taxonomy" id="1494078"/>
    <lineage>
        <taxon>Bacteria</taxon>
        <taxon>Pseudomonadati</taxon>
        <taxon>Pseudomonadota</taxon>
        <taxon>Gammaproteobacteria</taxon>
        <taxon>Pseudomonadales</taxon>
        <taxon>Marinobacteraceae</taxon>
        <taxon>Marinobacter</taxon>
    </lineage>
</organism>
<dbReference type="GO" id="GO:0016787">
    <property type="term" value="F:hydrolase activity"/>
    <property type="evidence" value="ECO:0007669"/>
    <property type="project" value="UniProtKB-KW"/>
</dbReference>
<evidence type="ECO:0000256" key="2">
    <source>
        <dbReference type="ARBA" id="ARBA00022638"/>
    </source>
</evidence>
<dbReference type="PANTHER" id="PTHR37406">
    <property type="entry name" value="T4-TYPE LYSOZYME 1-RELATED"/>
    <property type="match status" value="1"/>
</dbReference>
<dbReference type="InterPro" id="IPR002196">
    <property type="entry name" value="Glyco_hydro_24"/>
</dbReference>
<keyword evidence="5" id="KW-1185">Reference proteome</keyword>
<protein>
    <recommendedName>
        <fullName evidence="3">Lysozyme</fullName>
        <ecNumber evidence="3">3.2.1.17</ecNumber>
    </recommendedName>
</protein>
<name>A0ABW2IYJ5_9GAMM</name>
<keyword evidence="2 3" id="KW-0081">Bacteriolytic enzyme</keyword>
<dbReference type="EMBL" id="JBHTBD010000007">
    <property type="protein sequence ID" value="MFC7296093.1"/>
    <property type="molecule type" value="Genomic_DNA"/>
</dbReference>
<comment type="similarity">
    <text evidence="3">Belongs to the glycosyl hydrolase 24 family.</text>
</comment>
<dbReference type="InterPro" id="IPR023347">
    <property type="entry name" value="Lysozyme_dom_sf"/>
</dbReference>
<evidence type="ECO:0000256" key="1">
    <source>
        <dbReference type="ARBA" id="ARBA00022529"/>
    </source>
</evidence>
<accession>A0ABW2IYJ5</accession>
<proteinExistence type="inferred from homology"/>
<comment type="caution">
    <text evidence="4">The sequence shown here is derived from an EMBL/GenBank/DDBJ whole genome shotgun (WGS) entry which is preliminary data.</text>
</comment>
<gene>
    <name evidence="4" type="ORF">ACFQQA_15325</name>
</gene>
<evidence type="ECO:0000313" key="5">
    <source>
        <dbReference type="Proteomes" id="UP001596506"/>
    </source>
</evidence>
<dbReference type="Gene3D" id="1.10.530.40">
    <property type="match status" value="1"/>
</dbReference>
<dbReference type="Pfam" id="PF00959">
    <property type="entry name" value="Phage_lysozyme"/>
    <property type="match status" value="1"/>
</dbReference>
<evidence type="ECO:0000313" key="4">
    <source>
        <dbReference type="EMBL" id="MFC7296093.1"/>
    </source>
</evidence>
<dbReference type="Proteomes" id="UP001596506">
    <property type="component" value="Unassembled WGS sequence"/>
</dbReference>
<keyword evidence="1 3" id="KW-0929">Antimicrobial</keyword>
<keyword evidence="3 4" id="KW-0378">Hydrolase</keyword>